<evidence type="ECO:0000313" key="2">
    <source>
        <dbReference type="EMBL" id="CAB4662245.1"/>
    </source>
</evidence>
<name>A0A6J6LP34_9ZZZZ</name>
<evidence type="ECO:0000259" key="1">
    <source>
        <dbReference type="PROSITE" id="PS51186"/>
    </source>
</evidence>
<proteinExistence type="predicted"/>
<gene>
    <name evidence="2" type="ORF">UFOPK2242_01038</name>
    <name evidence="3" type="ORF">UFOPK3974_00992</name>
</gene>
<dbReference type="PANTHER" id="PTHR42791:SF1">
    <property type="entry name" value="N-ACETYLTRANSFERASE DOMAIN-CONTAINING PROTEIN"/>
    <property type="match status" value="1"/>
</dbReference>
<dbReference type="PANTHER" id="PTHR42791">
    <property type="entry name" value="GNAT FAMILY ACETYLTRANSFERASE"/>
    <property type="match status" value="1"/>
</dbReference>
<evidence type="ECO:0000313" key="3">
    <source>
        <dbReference type="EMBL" id="CAB4992248.1"/>
    </source>
</evidence>
<dbReference type="InterPro" id="IPR000182">
    <property type="entry name" value="GNAT_dom"/>
</dbReference>
<dbReference type="PROSITE" id="PS51186">
    <property type="entry name" value="GNAT"/>
    <property type="match status" value="1"/>
</dbReference>
<dbReference type="InterPro" id="IPR016181">
    <property type="entry name" value="Acyl_CoA_acyltransferase"/>
</dbReference>
<dbReference type="EMBL" id="CAEZWM010000133">
    <property type="protein sequence ID" value="CAB4662245.1"/>
    <property type="molecule type" value="Genomic_DNA"/>
</dbReference>
<dbReference type="GO" id="GO:0016747">
    <property type="term" value="F:acyltransferase activity, transferring groups other than amino-acyl groups"/>
    <property type="evidence" value="ECO:0007669"/>
    <property type="project" value="InterPro"/>
</dbReference>
<reference evidence="2" key="1">
    <citation type="submission" date="2020-05" db="EMBL/GenBank/DDBJ databases">
        <authorList>
            <person name="Chiriac C."/>
            <person name="Salcher M."/>
            <person name="Ghai R."/>
            <person name="Kavagutti S V."/>
        </authorList>
    </citation>
    <scope>NUCLEOTIDE SEQUENCE</scope>
</reference>
<dbReference type="AlphaFoldDB" id="A0A6J6LP34"/>
<dbReference type="InterPro" id="IPR052523">
    <property type="entry name" value="Trichothecene_AcTrans"/>
</dbReference>
<feature type="domain" description="N-acetyltransferase" evidence="1">
    <location>
        <begin position="82"/>
        <end position="220"/>
    </location>
</feature>
<dbReference type="Pfam" id="PF00583">
    <property type="entry name" value="Acetyltransf_1"/>
    <property type="match status" value="1"/>
</dbReference>
<protein>
    <submittedName>
        <fullName evidence="2">Unannotated protein</fullName>
    </submittedName>
</protein>
<accession>A0A6J6LP34</accession>
<organism evidence="2">
    <name type="scientific">freshwater metagenome</name>
    <dbReference type="NCBI Taxonomy" id="449393"/>
    <lineage>
        <taxon>unclassified sequences</taxon>
        <taxon>metagenomes</taxon>
        <taxon>ecological metagenomes</taxon>
    </lineage>
</organism>
<dbReference type="EMBL" id="CAFBOR010000136">
    <property type="protein sequence ID" value="CAB4992248.1"/>
    <property type="molecule type" value="Genomic_DNA"/>
</dbReference>
<dbReference type="SUPFAM" id="SSF55729">
    <property type="entry name" value="Acyl-CoA N-acyltransferases (Nat)"/>
    <property type="match status" value="1"/>
</dbReference>
<dbReference type="Gene3D" id="3.40.630.30">
    <property type="match status" value="1"/>
</dbReference>
<sequence>MRVPSPTRNQVDLRNLPCHNFCMNVETRLATLSELRKASEVLAAAFVDYPWIRWTVQEDDRLHRVTELQRAALELLGYPYGEVWVSKTGDDIVSVLVMMDSATFIPPAVEEQSRRAAAKYEGGRHQASLDADEAIHALRPKFRHVQLATIGTLPEVQGQGFGTQTLTAALRSPAMAELDTYLETSTPLNVAFYQHFGFDVIGSKRVAPDGPEVWSMLRTA</sequence>